<evidence type="ECO:0000313" key="1">
    <source>
        <dbReference type="EMBL" id="CCQ43019.1"/>
    </source>
</evidence>
<dbReference type="ChiTaRS" id="PHF14">
    <property type="organism name" value="human"/>
</dbReference>
<protein>
    <submittedName>
        <fullName evidence="1">Alternative protein PHF14</fullName>
    </submittedName>
</protein>
<dbReference type="OrthoDB" id="336088at2759"/>
<organism evidence="1">
    <name type="scientific">Homo sapiens</name>
    <name type="common">Human</name>
    <dbReference type="NCBI Taxonomy" id="9606"/>
    <lineage>
        <taxon>Eukaryota</taxon>
        <taxon>Metazoa</taxon>
        <taxon>Chordata</taxon>
        <taxon>Craniata</taxon>
        <taxon>Vertebrata</taxon>
        <taxon>Euteleostomi</taxon>
        <taxon>Mammalia</taxon>
        <taxon>Eutheria</taxon>
        <taxon>Euarchontoglires</taxon>
        <taxon>Primates</taxon>
        <taxon>Haplorrhini</taxon>
        <taxon>Catarrhini</taxon>
        <taxon>Hominidae</taxon>
        <taxon>Homo</taxon>
    </lineage>
</organism>
<gene>
    <name evidence="1" type="primary">PHF14</name>
</gene>
<dbReference type="EMBL" id="HF583522">
    <property type="protein sequence ID" value="CCQ43019.1"/>
    <property type="molecule type" value="Genomic_DNA"/>
</dbReference>
<reference evidence="1" key="1">
    <citation type="journal article" date="2013" name="PLoS ONE">
        <title>Direct detection of alternative open reading frames translation products in human significantly expands the proteome.</title>
        <authorList>
            <person name="Vanderperre B."/>
            <person name="Lucier J.-F."/>
            <person name="Motard J."/>
            <person name="Tremblay G."/>
            <person name="Vanderperre S."/>
            <person name="Wisztorski M."/>
            <person name="Salzet M."/>
            <person name="Boisvert F.-M."/>
            <person name="Roucou X."/>
        </authorList>
    </citation>
    <scope>NUCLEOTIDE SEQUENCE</scope>
</reference>
<name>L8E7B7_HUMAN</name>
<proteinExistence type="predicted"/>
<accession>L8E7B7</accession>
<dbReference type="AlphaFoldDB" id="L8E7B7"/>
<sequence>METMRMMKMREAGVMKTRMMKAMMKIIVALPVKGVARRRRVKFLAETVLMMRN</sequence>